<feature type="compositionally biased region" description="Basic and acidic residues" evidence="3">
    <location>
        <begin position="331"/>
        <end position="371"/>
    </location>
</feature>
<dbReference type="OMA" id="GFYQFAK"/>
<dbReference type="InterPro" id="IPR025066">
    <property type="entry name" value="CCDC174-like"/>
</dbReference>
<feature type="region of interest" description="Disordered" evidence="3">
    <location>
        <begin position="440"/>
        <end position="487"/>
    </location>
</feature>
<feature type="coiled-coil region" evidence="2">
    <location>
        <begin position="58"/>
        <end position="92"/>
    </location>
</feature>
<proteinExistence type="predicted"/>
<dbReference type="Pfam" id="PF13300">
    <property type="entry name" value="DUF4078"/>
    <property type="match status" value="1"/>
</dbReference>
<dbReference type="OrthoDB" id="333551at2759"/>
<dbReference type="Pfam" id="PF25449">
    <property type="entry name" value="CCDC174_GRSR"/>
    <property type="match status" value="1"/>
</dbReference>
<keyword evidence="6" id="KW-1185">Reference proteome</keyword>
<evidence type="ECO:0000259" key="4">
    <source>
        <dbReference type="Pfam" id="PF25449"/>
    </source>
</evidence>
<feature type="compositionally biased region" description="Acidic residues" evidence="3">
    <location>
        <begin position="306"/>
        <end position="317"/>
    </location>
</feature>
<organism evidence="5 6">
    <name type="scientific">Magallana gigas</name>
    <name type="common">Pacific oyster</name>
    <name type="synonym">Crassostrea gigas</name>
    <dbReference type="NCBI Taxonomy" id="29159"/>
    <lineage>
        <taxon>Eukaryota</taxon>
        <taxon>Metazoa</taxon>
        <taxon>Spiralia</taxon>
        <taxon>Lophotrochozoa</taxon>
        <taxon>Mollusca</taxon>
        <taxon>Bivalvia</taxon>
        <taxon>Autobranchia</taxon>
        <taxon>Pteriomorphia</taxon>
        <taxon>Ostreida</taxon>
        <taxon>Ostreoidea</taxon>
        <taxon>Ostreidae</taxon>
        <taxon>Magallana</taxon>
    </lineage>
</organism>
<dbReference type="PANTHER" id="PTHR15885">
    <property type="entry name" value="COILED-COIL DOMAIN-CONTAINING PROTEIN 174"/>
    <property type="match status" value="1"/>
</dbReference>
<dbReference type="Proteomes" id="UP000005408">
    <property type="component" value="Unassembled WGS sequence"/>
</dbReference>
<dbReference type="GO" id="GO:0005634">
    <property type="term" value="C:nucleus"/>
    <property type="evidence" value="ECO:0007669"/>
    <property type="project" value="TreeGrafter"/>
</dbReference>
<keyword evidence="1 2" id="KW-0175">Coiled coil</keyword>
<protein>
    <recommendedName>
        <fullName evidence="4">CCDC174 alpha/beta GRSR domain-containing protein</fullName>
    </recommendedName>
</protein>
<dbReference type="EnsemblMetazoa" id="G18043.2">
    <property type="protein sequence ID" value="G18043.2:cds"/>
    <property type="gene ID" value="G18043"/>
</dbReference>
<evidence type="ECO:0000256" key="3">
    <source>
        <dbReference type="SAM" id="MobiDB-lite"/>
    </source>
</evidence>
<evidence type="ECO:0000256" key="1">
    <source>
        <dbReference type="ARBA" id="ARBA00023054"/>
    </source>
</evidence>
<evidence type="ECO:0000313" key="6">
    <source>
        <dbReference type="Proteomes" id="UP000005408"/>
    </source>
</evidence>
<feature type="region of interest" description="Disordered" evidence="3">
    <location>
        <begin position="296"/>
        <end position="371"/>
    </location>
</feature>
<feature type="region of interest" description="Disordered" evidence="3">
    <location>
        <begin position="122"/>
        <end position="142"/>
    </location>
</feature>
<feature type="region of interest" description="Disordered" evidence="3">
    <location>
        <begin position="251"/>
        <end position="277"/>
    </location>
</feature>
<feature type="compositionally biased region" description="Polar residues" evidence="3">
    <location>
        <begin position="440"/>
        <end position="455"/>
    </location>
</feature>
<dbReference type="PANTHER" id="PTHR15885:SF1">
    <property type="entry name" value="COILED-COIL DOMAIN-CONTAINING PROTEIN 174"/>
    <property type="match status" value="1"/>
</dbReference>
<reference evidence="5" key="1">
    <citation type="submission" date="2022-08" db="UniProtKB">
        <authorList>
            <consortium name="EnsemblMetazoa"/>
        </authorList>
    </citation>
    <scope>IDENTIFICATION</scope>
    <source>
        <strain evidence="5">05x7-T-G4-1.051#20</strain>
    </source>
</reference>
<dbReference type="AlphaFoldDB" id="A0A8W8JA13"/>
<dbReference type="InterPro" id="IPR057464">
    <property type="entry name" value="CCDC174_GRSR"/>
</dbReference>
<feature type="domain" description="CCDC174 alpha/beta GRSR" evidence="4">
    <location>
        <begin position="157"/>
        <end position="185"/>
    </location>
</feature>
<sequence>MERRDVNSSSIIDLKAELFRKQEEFKKQKLQNQSVNVIRGKAVEKKATIWTKKNKGVLERSSKDLEEKIEEANQFEKSRKCLEAKAKLYENITKGSNIPEEDGSQVYLVDFQKKAIDKIVDDRDRRRKEEEEERERQEEELLRRAVVPPPANEEEEWVDYVDGFGRSRRCMKKDLPQLMKQDKKLHQTNSDVKADNRSAELMSNDMHKEMLRQKWEEEELAAMNQPIHYANVQYDEIRTHGVGFYQFAKDEESRKEQLDTLNDIRDKTKDERNRREKIKEKRKAILEARLAKVKKRKMQREGITELPEDPEGDGDDEIGPKLDEAVQGDNSEGREPVKQEASVKKEPVLLTRDENLRSHSTQREWDKGKEKLFPVSNEQRYFESKREERISEFAPPSMYYDNDNKHREVKGTANSTKPTKISEKQIGDFLSQERLNIQNNSGVKSEITSPVNSSLEAPKGTANAKSEFPTPEIKSEQIQDIPLPDSGNNSYPSNENVNSWGQNEYHNVPYYPPAYLPPHPGNFYVPTHLPPPGYSEFPSVQQWSQQPHPMGQYPPVNTYYPTTSTIGYSVTPENFNNQSTESIGSQQTTVATDSGVTGGPTAAVSAQPSVKPTRFNIVDPRLIQNEEVLESTPQNFTPLLENYTEQAQ</sequence>
<accession>A0A8W8JA13</accession>
<evidence type="ECO:0000256" key="2">
    <source>
        <dbReference type="SAM" id="Coils"/>
    </source>
</evidence>
<feature type="region of interest" description="Disordered" evidence="3">
    <location>
        <begin position="393"/>
        <end position="427"/>
    </location>
</feature>
<name>A0A8W8JA13_MAGGI</name>
<evidence type="ECO:0000313" key="5">
    <source>
        <dbReference type="EnsemblMetazoa" id="G18043.2:cds"/>
    </source>
</evidence>